<dbReference type="Pfam" id="PF13400">
    <property type="entry name" value="Tad"/>
    <property type="match status" value="1"/>
</dbReference>
<gene>
    <name evidence="2" type="ORF">WK53_04315</name>
</gene>
<dbReference type="EMBL" id="LPDO01000067">
    <property type="protein sequence ID" value="KVT54102.1"/>
    <property type="molecule type" value="Genomic_DNA"/>
</dbReference>
<name>A0AAW3NBL3_9BURK</name>
<dbReference type="AlphaFoldDB" id="A0AAW3NBL3"/>
<evidence type="ECO:0000259" key="1">
    <source>
        <dbReference type="Pfam" id="PF13400"/>
    </source>
</evidence>
<dbReference type="Proteomes" id="UP000056732">
    <property type="component" value="Unassembled WGS sequence"/>
</dbReference>
<organism evidence="2 3">
    <name type="scientific">Burkholderia ubonensis</name>
    <dbReference type="NCBI Taxonomy" id="101571"/>
    <lineage>
        <taxon>Bacteria</taxon>
        <taxon>Pseudomonadati</taxon>
        <taxon>Pseudomonadota</taxon>
        <taxon>Betaproteobacteria</taxon>
        <taxon>Burkholderiales</taxon>
        <taxon>Burkholderiaceae</taxon>
        <taxon>Burkholderia</taxon>
        <taxon>Burkholderia cepacia complex</taxon>
    </lineage>
</organism>
<accession>A0AAW3NBL3</accession>
<sequence length="359" mass="37118">MRIQFIHRASSAREKGVVAIQVALFLVVLLGFAALAVDVSRAFVVRNELQNAADAAALAGAGALNGTLTINSSSTTWTTADAAATVAANAVIARNSANGAALSTAQVQTGYWNVTGSPAGLQSTAIKPGQYDRPAVMVSVSLSKGNNGGPMSLVFAPMLGVKTLPVSATAVAVISSPGTANTGSLFPMVITQCLLNDPNYWNTATGQPVIDPKTGKPIELQIGSSYHYDSCDSGQWTSFNLDANDVPTIDSLIQNGNPTPMNVGDNTWIEPGTKTSIYNHMTDYINLPAQVLLPVVSVITTHATQPILGFVAFQIDQSVGGSGKYVQGHFLGGLKAQGTTGGSTPGPYYGAYTPASLAE</sequence>
<protein>
    <submittedName>
        <fullName evidence="2">Pilus assembly protein TadE</fullName>
    </submittedName>
</protein>
<dbReference type="InterPro" id="IPR028087">
    <property type="entry name" value="Tad_N"/>
</dbReference>
<comment type="caution">
    <text evidence="2">The sequence shown here is derived from an EMBL/GenBank/DDBJ whole genome shotgun (WGS) entry which is preliminary data.</text>
</comment>
<dbReference type="RefSeq" id="WP_059928867.1">
    <property type="nucleotide sequence ID" value="NZ_LPDO01000067.1"/>
</dbReference>
<evidence type="ECO:0000313" key="2">
    <source>
        <dbReference type="EMBL" id="KVT54102.1"/>
    </source>
</evidence>
<proteinExistence type="predicted"/>
<feature type="domain" description="Putative Flp pilus-assembly TadG-like N-terminal" evidence="1">
    <location>
        <begin position="17"/>
        <end position="62"/>
    </location>
</feature>
<evidence type="ECO:0000313" key="3">
    <source>
        <dbReference type="Proteomes" id="UP000056732"/>
    </source>
</evidence>
<reference evidence="2 3" key="1">
    <citation type="submission" date="2015-11" db="EMBL/GenBank/DDBJ databases">
        <title>Expanding the genomic diversity of Burkholderia species for the development of highly accurate diagnostics.</title>
        <authorList>
            <person name="Sahl J."/>
            <person name="Keim P."/>
            <person name="Wagner D."/>
        </authorList>
    </citation>
    <scope>NUCLEOTIDE SEQUENCE [LARGE SCALE GENOMIC DNA]</scope>
    <source>
        <strain evidence="2 3">MSMB1137WGS</strain>
    </source>
</reference>